<feature type="domain" description="AB hydrolase-1" evidence="1">
    <location>
        <begin position="5"/>
        <end position="228"/>
    </location>
</feature>
<evidence type="ECO:0000313" key="2">
    <source>
        <dbReference type="EMBL" id="QTN36505.1"/>
    </source>
</evidence>
<sequence length="241" mass="26822">MSETFLFVHGAWHGGWCWKDTEKALRELGHETHAPTLSGLGELSHLAHPDITPDSHVEDILAVIKWRELDNIVLVGHSYGGLIVTGVASKVPEKIKSLVYLDAFAPEVSGKSIFADANPERMAAFEAEAANGNFLVEPDLFDAWTDDPVKKEWLKSMCTPHPIGSFRFGVTLSGRQSEVERRHYIVCSRNSPSPFQNEYQRVKAQPGWQTQEIAAKHDAMVEAPQVLATMLHKIAKEEIDA</sequence>
<keyword evidence="2" id="KW-0378">Hydrolase</keyword>
<dbReference type="InterPro" id="IPR045889">
    <property type="entry name" value="MES/HNL"/>
</dbReference>
<dbReference type="KEGG" id="cact:HZ995_03010"/>
<dbReference type="GO" id="GO:0080032">
    <property type="term" value="F:methyl jasmonate esterase activity"/>
    <property type="evidence" value="ECO:0007669"/>
    <property type="project" value="TreeGrafter"/>
</dbReference>
<reference evidence="2" key="1">
    <citation type="submission" date="2020-07" db="EMBL/GenBank/DDBJ databases">
        <title>Genome sequences of bacteria associated with the marine, planktonic diatom Thalassiosira profunda strain ECT2AJA-044.</title>
        <authorList>
            <person name="Gargas C.B."/>
            <person name="Roberts W.R."/>
            <person name="Alverson A.J."/>
        </authorList>
    </citation>
    <scope>NUCLEOTIDE SEQUENCE</scope>
    <source>
        <strain evidence="2">ECT2AJA-044</strain>
    </source>
</reference>
<dbReference type="AlphaFoldDB" id="A0A975I822"/>
<dbReference type="Pfam" id="PF12697">
    <property type="entry name" value="Abhydrolase_6"/>
    <property type="match status" value="1"/>
</dbReference>
<name>A0A975I822_9RHOB</name>
<evidence type="ECO:0000313" key="3">
    <source>
        <dbReference type="Proteomes" id="UP000665026"/>
    </source>
</evidence>
<dbReference type="PANTHER" id="PTHR10992:SF1086">
    <property type="entry name" value="AB HYDROLASE-1 DOMAIN-CONTAINING PROTEIN"/>
    <property type="match status" value="1"/>
</dbReference>
<dbReference type="GO" id="GO:0080030">
    <property type="term" value="F:methyl indole-3-acetate esterase activity"/>
    <property type="evidence" value="ECO:0007669"/>
    <property type="project" value="TreeGrafter"/>
</dbReference>
<dbReference type="EMBL" id="CP060010">
    <property type="protein sequence ID" value="QTN36505.1"/>
    <property type="molecule type" value="Genomic_DNA"/>
</dbReference>
<accession>A0A975I822</accession>
<organism evidence="2 3">
    <name type="scientific">Cognatishimia activa</name>
    <dbReference type="NCBI Taxonomy" id="1715691"/>
    <lineage>
        <taxon>Bacteria</taxon>
        <taxon>Pseudomonadati</taxon>
        <taxon>Pseudomonadota</taxon>
        <taxon>Alphaproteobacteria</taxon>
        <taxon>Rhodobacterales</taxon>
        <taxon>Paracoccaceae</taxon>
        <taxon>Cognatishimia</taxon>
    </lineage>
</organism>
<dbReference type="RefSeq" id="WP_209357204.1">
    <property type="nucleotide sequence ID" value="NZ_CP060010.1"/>
</dbReference>
<dbReference type="Gene3D" id="3.40.50.1820">
    <property type="entry name" value="alpha/beta hydrolase"/>
    <property type="match status" value="1"/>
</dbReference>
<evidence type="ECO:0000259" key="1">
    <source>
        <dbReference type="Pfam" id="PF12697"/>
    </source>
</evidence>
<dbReference type="InterPro" id="IPR000073">
    <property type="entry name" value="AB_hydrolase_1"/>
</dbReference>
<dbReference type="InterPro" id="IPR029058">
    <property type="entry name" value="AB_hydrolase_fold"/>
</dbReference>
<protein>
    <submittedName>
        <fullName evidence="2">Alpha/beta hydrolase</fullName>
    </submittedName>
</protein>
<dbReference type="PANTHER" id="PTHR10992">
    <property type="entry name" value="METHYLESTERASE FAMILY MEMBER"/>
    <property type="match status" value="1"/>
</dbReference>
<proteinExistence type="predicted"/>
<dbReference type="SUPFAM" id="SSF53474">
    <property type="entry name" value="alpha/beta-Hydrolases"/>
    <property type="match status" value="1"/>
</dbReference>
<gene>
    <name evidence="2" type="ORF">HZ995_03010</name>
</gene>
<dbReference type="Proteomes" id="UP000665026">
    <property type="component" value="Chromosome"/>
</dbReference>